<protein>
    <recommendedName>
        <fullName evidence="4">Reverse transcriptase</fullName>
    </recommendedName>
</protein>
<dbReference type="PRINTS" id="PR01345">
    <property type="entry name" value="CERVTRCPTASE"/>
</dbReference>
<dbReference type="EMBL" id="CAXKWB010007739">
    <property type="protein sequence ID" value="CAL4088193.1"/>
    <property type="molecule type" value="Genomic_DNA"/>
</dbReference>
<dbReference type="PANTHER" id="PTHR33332">
    <property type="entry name" value="REVERSE TRANSCRIPTASE DOMAIN-CONTAINING PROTEIN"/>
    <property type="match status" value="1"/>
</dbReference>
<feature type="region of interest" description="Disordered" evidence="1">
    <location>
        <begin position="16"/>
        <end position="45"/>
    </location>
</feature>
<comment type="caution">
    <text evidence="2">The sequence shown here is derived from an EMBL/GenBank/DDBJ whole genome shotgun (WGS) entry which is preliminary data.</text>
</comment>
<reference evidence="2 3" key="1">
    <citation type="submission" date="2024-05" db="EMBL/GenBank/DDBJ databases">
        <authorList>
            <person name="Wallberg A."/>
        </authorList>
    </citation>
    <scope>NUCLEOTIDE SEQUENCE [LARGE SCALE GENOMIC DNA]</scope>
</reference>
<organism evidence="2 3">
    <name type="scientific">Meganyctiphanes norvegica</name>
    <name type="common">Northern krill</name>
    <name type="synonym">Thysanopoda norvegica</name>
    <dbReference type="NCBI Taxonomy" id="48144"/>
    <lineage>
        <taxon>Eukaryota</taxon>
        <taxon>Metazoa</taxon>
        <taxon>Ecdysozoa</taxon>
        <taxon>Arthropoda</taxon>
        <taxon>Crustacea</taxon>
        <taxon>Multicrustacea</taxon>
        <taxon>Malacostraca</taxon>
        <taxon>Eumalacostraca</taxon>
        <taxon>Eucarida</taxon>
        <taxon>Euphausiacea</taxon>
        <taxon>Euphausiidae</taxon>
        <taxon>Meganyctiphanes</taxon>
    </lineage>
</organism>
<keyword evidence="3" id="KW-1185">Reference proteome</keyword>
<sequence>MRFDLRSMLEFQPGCQKLGHSKSSDQNRIVTNKKKSKSHDMQGSSELQEDLNRVLEWAMKWKMEFNVEKCKIMHLGHNNPKVIYSMDNVNLKATNEEKDLGVLIDHKLDFGKHIKTIVGKANRVLGMIRISFAYLNIRMFLNLYTSLVRPLIEYCVQVWKPIKKI</sequence>
<name>A0AAV2QJG5_MEGNR</name>
<accession>A0AAV2QJG5</accession>
<evidence type="ECO:0000256" key="1">
    <source>
        <dbReference type="SAM" id="MobiDB-lite"/>
    </source>
</evidence>
<gene>
    <name evidence="2" type="ORF">MNOR_LOCUS13487</name>
</gene>
<evidence type="ECO:0008006" key="4">
    <source>
        <dbReference type="Google" id="ProtNLM"/>
    </source>
</evidence>
<dbReference type="AlphaFoldDB" id="A0AAV2QJG5"/>
<dbReference type="Proteomes" id="UP001497623">
    <property type="component" value="Unassembled WGS sequence"/>
</dbReference>
<feature type="non-terminal residue" evidence="2">
    <location>
        <position position="165"/>
    </location>
</feature>
<evidence type="ECO:0000313" key="3">
    <source>
        <dbReference type="Proteomes" id="UP001497623"/>
    </source>
</evidence>
<proteinExistence type="predicted"/>
<evidence type="ECO:0000313" key="2">
    <source>
        <dbReference type="EMBL" id="CAL4088193.1"/>
    </source>
</evidence>